<evidence type="ECO:0000313" key="1">
    <source>
        <dbReference type="EMBL" id="ACR37197.1"/>
    </source>
</evidence>
<protein>
    <submittedName>
        <fullName evidence="1">Uncharacterized protein</fullName>
    </submittedName>
</protein>
<accession>C4J7P7</accession>
<name>C4J7P7_MAIZE</name>
<reference evidence="1" key="1">
    <citation type="journal article" date="2009" name="PLoS Genet.">
        <title>Sequencing, mapping, and analysis of 27,455 maize full-length cDNAs.</title>
        <authorList>
            <person name="Soderlund C."/>
            <person name="Descour A."/>
            <person name="Kudrna D."/>
            <person name="Bomhoff M."/>
            <person name="Boyd L."/>
            <person name="Currie J."/>
            <person name="Angelova A."/>
            <person name="Collura K."/>
            <person name="Wissotski M."/>
            <person name="Ashley E."/>
            <person name="Morrow D."/>
            <person name="Fernandes J."/>
            <person name="Walbot V."/>
            <person name="Yu Y."/>
        </authorList>
    </citation>
    <scope>NUCLEOTIDE SEQUENCE</scope>
    <source>
        <strain evidence="1">B73</strain>
    </source>
</reference>
<dbReference type="EMBL" id="BT086844">
    <property type="protein sequence ID" value="ACR37197.1"/>
    <property type="molecule type" value="mRNA"/>
</dbReference>
<organism evidence="1">
    <name type="scientific">Zea mays</name>
    <name type="common">Maize</name>
    <dbReference type="NCBI Taxonomy" id="4577"/>
    <lineage>
        <taxon>Eukaryota</taxon>
        <taxon>Viridiplantae</taxon>
        <taxon>Streptophyta</taxon>
        <taxon>Embryophyta</taxon>
        <taxon>Tracheophyta</taxon>
        <taxon>Spermatophyta</taxon>
        <taxon>Magnoliopsida</taxon>
        <taxon>Liliopsida</taxon>
        <taxon>Poales</taxon>
        <taxon>Poaceae</taxon>
        <taxon>PACMAD clade</taxon>
        <taxon>Panicoideae</taxon>
        <taxon>Andropogonodae</taxon>
        <taxon>Andropogoneae</taxon>
        <taxon>Tripsacinae</taxon>
        <taxon>Zea</taxon>
    </lineage>
</organism>
<proteinExistence type="evidence at transcript level"/>
<dbReference type="AlphaFoldDB" id="C4J7P7"/>
<sequence length="48" mass="4966">MSVLFLKRLGRVSPVPPVRVRLITLPSELINFFEADGADGVAVGGGGG</sequence>